<dbReference type="CDD" id="cd08255">
    <property type="entry name" value="2-desacetyl-2-hydroxyethyl_bacteriochlorophyllide_like"/>
    <property type="match status" value="1"/>
</dbReference>
<dbReference type="GO" id="GO:0016491">
    <property type="term" value="F:oxidoreductase activity"/>
    <property type="evidence" value="ECO:0007669"/>
    <property type="project" value="UniProtKB-KW"/>
</dbReference>
<dbReference type="Gene3D" id="3.40.50.720">
    <property type="entry name" value="NAD(P)-binding Rossmann-like Domain"/>
    <property type="match status" value="1"/>
</dbReference>
<gene>
    <name evidence="7" type="ORF">GCM10011571_16520</name>
</gene>
<dbReference type="GO" id="GO:0046872">
    <property type="term" value="F:metal ion binding"/>
    <property type="evidence" value="ECO:0007669"/>
    <property type="project" value="UniProtKB-KW"/>
</dbReference>
<dbReference type="AlphaFoldDB" id="A0A8J2YDZ4"/>
<sequence>MLKQLVAVAPHEAAILEYEDHPVGQNQIKVKVEYAAPKHGSELAEFRGVSPHTTEKYDPEWRTFLKRQENDTYEIHFGKWNLGNQWVGTVIEVGSEVTEYVIGERVCGYGGIRETHIVDAVDNPRLRKVPDSMSWKNALCFDPAQFALGGVRDSGLRAGDRVAVIGLGAIGQIAAQMAKVAGADYVAVVDPIQRRREAALRIGADEAFDPLQQDVGLELKKRTGKLGVDVVIETSANEQALQQSLRGLAYGGTIAYVGWARAFKGGLDLGREAHFNYGKVIFSRACSEPNPDYPRWDRHRIEDVAWDWLKTHRIDCEHIIDLVIPFAESAQGYCEYVDRHPEKSIKLGIAFC</sequence>
<feature type="domain" description="Alcohol dehydrogenase-like C-terminal" evidence="6">
    <location>
        <begin position="169"/>
        <end position="267"/>
    </location>
</feature>
<evidence type="ECO:0000256" key="5">
    <source>
        <dbReference type="ARBA" id="ARBA00023002"/>
    </source>
</evidence>
<dbReference type="InterPro" id="IPR013149">
    <property type="entry name" value="ADH-like_C"/>
</dbReference>
<keyword evidence="5" id="KW-0560">Oxidoreductase</keyword>
<dbReference type="Proteomes" id="UP000625210">
    <property type="component" value="Unassembled WGS sequence"/>
</dbReference>
<reference evidence="7" key="2">
    <citation type="submission" date="2020-09" db="EMBL/GenBank/DDBJ databases">
        <authorList>
            <person name="Sun Q."/>
            <person name="Zhou Y."/>
        </authorList>
    </citation>
    <scope>NUCLEOTIDE SEQUENCE</scope>
    <source>
        <strain evidence="7">CGMCC 1.15179</strain>
    </source>
</reference>
<comment type="similarity">
    <text evidence="2">Belongs to the zinc-containing alcohol dehydrogenase family.</text>
</comment>
<organism evidence="7 8">
    <name type="scientific">Marinithermofilum abyssi</name>
    <dbReference type="NCBI Taxonomy" id="1571185"/>
    <lineage>
        <taxon>Bacteria</taxon>
        <taxon>Bacillati</taxon>
        <taxon>Bacillota</taxon>
        <taxon>Bacilli</taxon>
        <taxon>Bacillales</taxon>
        <taxon>Thermoactinomycetaceae</taxon>
        <taxon>Marinithermofilum</taxon>
    </lineage>
</organism>
<dbReference type="PANTHER" id="PTHR43350">
    <property type="entry name" value="NAD-DEPENDENT ALCOHOL DEHYDROGENASE"/>
    <property type="match status" value="1"/>
</dbReference>
<evidence type="ECO:0000256" key="2">
    <source>
        <dbReference type="ARBA" id="ARBA00008072"/>
    </source>
</evidence>
<dbReference type="Pfam" id="PF00107">
    <property type="entry name" value="ADH_zinc_N"/>
    <property type="match status" value="1"/>
</dbReference>
<protein>
    <submittedName>
        <fullName evidence="7">Alcohol dehydrogenase</fullName>
    </submittedName>
</protein>
<evidence type="ECO:0000259" key="6">
    <source>
        <dbReference type="Pfam" id="PF00107"/>
    </source>
</evidence>
<evidence type="ECO:0000256" key="3">
    <source>
        <dbReference type="ARBA" id="ARBA00022723"/>
    </source>
</evidence>
<evidence type="ECO:0000313" key="7">
    <source>
        <dbReference type="EMBL" id="GGE15590.1"/>
    </source>
</evidence>
<dbReference type="SUPFAM" id="SSF51735">
    <property type="entry name" value="NAD(P)-binding Rossmann-fold domains"/>
    <property type="match status" value="1"/>
</dbReference>
<comment type="caution">
    <text evidence="7">The sequence shown here is derived from an EMBL/GenBank/DDBJ whole genome shotgun (WGS) entry which is preliminary data.</text>
</comment>
<reference evidence="7" key="1">
    <citation type="journal article" date="2014" name="Int. J. Syst. Evol. Microbiol.">
        <title>Complete genome sequence of Corynebacterium casei LMG S-19264T (=DSM 44701T), isolated from a smear-ripened cheese.</title>
        <authorList>
            <consortium name="US DOE Joint Genome Institute (JGI-PGF)"/>
            <person name="Walter F."/>
            <person name="Albersmeier A."/>
            <person name="Kalinowski J."/>
            <person name="Ruckert C."/>
        </authorList>
    </citation>
    <scope>NUCLEOTIDE SEQUENCE</scope>
    <source>
        <strain evidence="7">CGMCC 1.15179</strain>
    </source>
</reference>
<keyword evidence="8" id="KW-1185">Reference proteome</keyword>
<keyword evidence="3" id="KW-0479">Metal-binding</keyword>
<dbReference type="InterPro" id="IPR036291">
    <property type="entry name" value="NAD(P)-bd_dom_sf"/>
</dbReference>
<dbReference type="Gene3D" id="3.90.180.10">
    <property type="entry name" value="Medium-chain alcohol dehydrogenases, catalytic domain"/>
    <property type="match status" value="2"/>
</dbReference>
<dbReference type="InterPro" id="IPR011032">
    <property type="entry name" value="GroES-like_sf"/>
</dbReference>
<evidence type="ECO:0000313" key="8">
    <source>
        <dbReference type="Proteomes" id="UP000625210"/>
    </source>
</evidence>
<accession>A0A8J2YDZ4</accession>
<proteinExistence type="inferred from homology"/>
<dbReference type="PANTHER" id="PTHR43350:SF19">
    <property type="entry name" value="D-GULOSIDE 3-DEHYDROGENASE"/>
    <property type="match status" value="1"/>
</dbReference>
<evidence type="ECO:0000256" key="4">
    <source>
        <dbReference type="ARBA" id="ARBA00022833"/>
    </source>
</evidence>
<dbReference type="SUPFAM" id="SSF50129">
    <property type="entry name" value="GroES-like"/>
    <property type="match status" value="1"/>
</dbReference>
<name>A0A8J2YDZ4_9BACL</name>
<evidence type="ECO:0000256" key="1">
    <source>
        <dbReference type="ARBA" id="ARBA00001947"/>
    </source>
</evidence>
<dbReference type="EMBL" id="BMHQ01000005">
    <property type="protein sequence ID" value="GGE15590.1"/>
    <property type="molecule type" value="Genomic_DNA"/>
</dbReference>
<keyword evidence="4" id="KW-0862">Zinc</keyword>
<comment type="cofactor">
    <cofactor evidence="1">
        <name>Zn(2+)</name>
        <dbReference type="ChEBI" id="CHEBI:29105"/>
    </cofactor>
</comment>